<dbReference type="Gene3D" id="1.25.40.20">
    <property type="entry name" value="Ankyrin repeat-containing domain"/>
    <property type="match status" value="4"/>
</dbReference>
<sequence>MAASTLGHPALPIELWLATAAHVADFADLAVLARTSSPLHNAIIPVLYTRALSSLRSERALFWGVLNGFPRTVEAALDAGIHVNLTWHSLLRASKLQPVFSNPEGVDLKDFLDAVDRRGAANPGEPKWHWSALHLAAMKGKTEIVELLLQRNAKMSTGSLGLCDCGMRPRTVGQRPRHSGEDRPTLWTPYHVAVCAGQVSAANLLISNGASVDMETPQQSIDWAPTHLTALHVASKSGNEDMLNWLLSKGHTSGGVESVDRLGQTPLVYAYLHQNWRCFEILLRNGANKNKVISFNLAEDRDDWMNDTMLYDAISSFRFKDALRLIEAGVDLVKPADELTAPPLIHLLCRKPWDVMLVNNPSKDSQDDLVRSGEILLEEFLKRGLNPNESHFGYTALCYAAGACNIFAIQCLLRAGAHINGNPGDMFSPLARACQNQWRRPMLETVSLLIESGASVNRIGDTAVAPTWALSGRYNNSPEKKQVLELLLDHGARISRGTSSGQRSFVTPLEESLRMGDMETFEKLLSRCKPEEIGDDDIVGFWSAIPSGEGADRYRRVLDLDTNCAIVRDMPLALTTLLHQRPIPKDLVVRLLEMGANPNTTFGMSNLVSAIMSQENTSAVVKTLLAHGANPNTKWDSATPLTYVLRHCKQSLEARLSHVECLLDAGVSIYERLSRSPSIGFLSQGAPATHLGLAIQNLNENESPVLTQLMLDRQPFRDHPQIRPYEYIYQAFGLGNVIALKAIIRNCDDAKSLIRENAHELIHNLLDLLCVSQTNHEGMVTTVDCLRILFEESELDLLLNAPERSRDKRTAREKLLNAMSIDGIWGGHKEMGMCFIARVRFSEEDTKPKFLELEELMNHGSTPLSVSGKRSRDR</sequence>
<keyword evidence="3" id="KW-1185">Reference proteome</keyword>
<feature type="repeat" description="ANK" evidence="1">
    <location>
        <begin position="226"/>
        <end position="250"/>
    </location>
</feature>
<dbReference type="SUPFAM" id="SSF48403">
    <property type="entry name" value="Ankyrin repeat"/>
    <property type="match status" value="3"/>
</dbReference>
<dbReference type="InterPro" id="IPR052391">
    <property type="entry name" value="E3_Ligase-Neurotoxin"/>
</dbReference>
<dbReference type="PANTHER" id="PTHR24133:SF40">
    <property type="entry name" value="ANKYRIN REPEAT DOMAIN 44"/>
    <property type="match status" value="1"/>
</dbReference>
<reference evidence="2" key="1">
    <citation type="submission" date="2021-10" db="EMBL/GenBank/DDBJ databases">
        <authorList>
            <person name="Piombo E."/>
        </authorList>
    </citation>
    <scope>NUCLEOTIDE SEQUENCE</scope>
</reference>
<feature type="repeat" description="ANK" evidence="1">
    <location>
        <begin position="131"/>
        <end position="160"/>
    </location>
</feature>
<dbReference type="OrthoDB" id="341259at2759"/>
<proteinExistence type="predicted"/>
<evidence type="ECO:0008006" key="4">
    <source>
        <dbReference type="Google" id="ProtNLM"/>
    </source>
</evidence>
<dbReference type="SMART" id="SM00248">
    <property type="entry name" value="ANK"/>
    <property type="match status" value="10"/>
</dbReference>
<keyword evidence="1" id="KW-0040">ANK repeat</keyword>
<dbReference type="Pfam" id="PF12796">
    <property type="entry name" value="Ank_2"/>
    <property type="match status" value="2"/>
</dbReference>
<dbReference type="PRINTS" id="PR01415">
    <property type="entry name" value="ANKYRIN"/>
</dbReference>
<dbReference type="InterPro" id="IPR036770">
    <property type="entry name" value="Ankyrin_rpt-contain_sf"/>
</dbReference>
<name>A0A9N9YJ64_9HYPO</name>
<evidence type="ECO:0000313" key="2">
    <source>
        <dbReference type="EMBL" id="CAH0019945.1"/>
    </source>
</evidence>
<dbReference type="InterPro" id="IPR002110">
    <property type="entry name" value="Ankyrin_rpt"/>
</dbReference>
<dbReference type="PROSITE" id="PS50297">
    <property type="entry name" value="ANK_REP_REGION"/>
    <property type="match status" value="3"/>
</dbReference>
<comment type="caution">
    <text evidence="2">The sequence shown here is derived from an EMBL/GenBank/DDBJ whole genome shotgun (WGS) entry which is preliminary data.</text>
</comment>
<dbReference type="Proteomes" id="UP000696573">
    <property type="component" value="Unassembled WGS sequence"/>
</dbReference>
<dbReference type="PANTHER" id="PTHR24133">
    <property type="entry name" value="ANKYRIN DOMAIN-CONTAINING"/>
    <property type="match status" value="1"/>
</dbReference>
<dbReference type="PROSITE" id="PS50088">
    <property type="entry name" value="ANK_REPEAT"/>
    <property type="match status" value="3"/>
</dbReference>
<evidence type="ECO:0000313" key="3">
    <source>
        <dbReference type="Proteomes" id="UP000696573"/>
    </source>
</evidence>
<dbReference type="Pfam" id="PF00023">
    <property type="entry name" value="Ank"/>
    <property type="match status" value="1"/>
</dbReference>
<organism evidence="2 3">
    <name type="scientific">Clonostachys rhizophaga</name>
    <dbReference type="NCBI Taxonomy" id="160324"/>
    <lineage>
        <taxon>Eukaryota</taxon>
        <taxon>Fungi</taxon>
        <taxon>Dikarya</taxon>
        <taxon>Ascomycota</taxon>
        <taxon>Pezizomycotina</taxon>
        <taxon>Sordariomycetes</taxon>
        <taxon>Hypocreomycetidae</taxon>
        <taxon>Hypocreales</taxon>
        <taxon>Bionectriaceae</taxon>
        <taxon>Clonostachys</taxon>
    </lineage>
</organism>
<accession>A0A9N9YJ64</accession>
<dbReference type="AlphaFoldDB" id="A0A9N9YJ64"/>
<feature type="repeat" description="ANK" evidence="1">
    <location>
        <begin position="185"/>
        <end position="217"/>
    </location>
</feature>
<gene>
    <name evidence="2" type="ORF">CRHIZ90672A_00018638</name>
</gene>
<evidence type="ECO:0000256" key="1">
    <source>
        <dbReference type="PROSITE-ProRule" id="PRU00023"/>
    </source>
</evidence>
<dbReference type="EMBL" id="CABFNQ020000595">
    <property type="protein sequence ID" value="CAH0019945.1"/>
    <property type="molecule type" value="Genomic_DNA"/>
</dbReference>
<protein>
    <recommendedName>
        <fullName evidence="4">Ankyrin</fullName>
    </recommendedName>
</protein>